<dbReference type="GO" id="GO:0016799">
    <property type="term" value="F:hydrolase activity, hydrolyzing N-glycosyl compounds"/>
    <property type="evidence" value="ECO:0007669"/>
    <property type="project" value="InterPro"/>
</dbReference>
<dbReference type="Gene3D" id="3.90.245.10">
    <property type="entry name" value="Ribonucleoside hydrolase-like"/>
    <property type="match status" value="1"/>
</dbReference>
<sequence>DMAPRFRRDPAATYHVWDCITAAWLIDPSIVTSSEALPISVDTTFGPTYGETRVSDRTSREVRPITVMLDLDVERFYQIYAGLLTRPM</sequence>
<dbReference type="AlphaFoldDB" id="A0A382HBT8"/>
<dbReference type="SUPFAM" id="SSF53590">
    <property type="entry name" value="Nucleoside hydrolase"/>
    <property type="match status" value="1"/>
</dbReference>
<name>A0A382HBT8_9ZZZZ</name>
<feature type="non-terminal residue" evidence="1">
    <location>
        <position position="1"/>
    </location>
</feature>
<reference evidence="1" key="1">
    <citation type="submission" date="2018-05" db="EMBL/GenBank/DDBJ databases">
        <authorList>
            <person name="Lanie J.A."/>
            <person name="Ng W.-L."/>
            <person name="Kazmierczak K.M."/>
            <person name="Andrzejewski T.M."/>
            <person name="Davidsen T.M."/>
            <person name="Wayne K.J."/>
            <person name="Tettelin H."/>
            <person name="Glass J.I."/>
            <person name="Rusch D."/>
            <person name="Podicherti R."/>
            <person name="Tsui H.-C.T."/>
            <person name="Winkler M.E."/>
        </authorList>
    </citation>
    <scope>NUCLEOTIDE SEQUENCE</scope>
</reference>
<evidence type="ECO:0000313" key="1">
    <source>
        <dbReference type="EMBL" id="SVB83931.1"/>
    </source>
</evidence>
<proteinExistence type="predicted"/>
<organism evidence="1">
    <name type="scientific">marine metagenome</name>
    <dbReference type="NCBI Taxonomy" id="408172"/>
    <lineage>
        <taxon>unclassified sequences</taxon>
        <taxon>metagenomes</taxon>
        <taxon>ecological metagenomes</taxon>
    </lineage>
</organism>
<accession>A0A382HBT8</accession>
<evidence type="ECO:0008006" key="2">
    <source>
        <dbReference type="Google" id="ProtNLM"/>
    </source>
</evidence>
<dbReference type="InterPro" id="IPR036452">
    <property type="entry name" value="Ribo_hydro-like"/>
</dbReference>
<protein>
    <recommendedName>
        <fullName evidence="2">Inosine/uridine-preferring nucleoside hydrolase domain-containing protein</fullName>
    </recommendedName>
</protein>
<dbReference type="EMBL" id="UINC01059951">
    <property type="protein sequence ID" value="SVB83931.1"/>
    <property type="molecule type" value="Genomic_DNA"/>
</dbReference>
<gene>
    <name evidence="1" type="ORF">METZ01_LOCUS236785</name>
</gene>